<accession>A0A841MNL1</accession>
<keyword evidence="5" id="KW-1185">Reference proteome</keyword>
<dbReference type="InterPro" id="IPR000801">
    <property type="entry name" value="Esterase-like"/>
</dbReference>
<evidence type="ECO:0000256" key="3">
    <source>
        <dbReference type="PROSITE-ProRule" id="PRU00339"/>
    </source>
</evidence>
<dbReference type="InterPro" id="IPR019734">
    <property type="entry name" value="TPR_rpt"/>
</dbReference>
<dbReference type="PROSITE" id="PS50293">
    <property type="entry name" value="TPR_REGION"/>
    <property type="match status" value="1"/>
</dbReference>
<dbReference type="SUPFAM" id="SSF48452">
    <property type="entry name" value="TPR-like"/>
    <property type="match status" value="1"/>
</dbReference>
<dbReference type="SMART" id="SM00028">
    <property type="entry name" value="TPR"/>
    <property type="match status" value="1"/>
</dbReference>
<dbReference type="EMBL" id="JACIJO010000002">
    <property type="protein sequence ID" value="MBB6326344.1"/>
    <property type="molecule type" value="Genomic_DNA"/>
</dbReference>
<dbReference type="PANTHER" id="PTHR40841">
    <property type="entry name" value="SIDEROPHORE TRIACETYLFUSARININE C ESTERASE"/>
    <property type="match status" value="1"/>
</dbReference>
<evidence type="ECO:0000313" key="4">
    <source>
        <dbReference type="EMBL" id="MBB6326344.1"/>
    </source>
</evidence>
<dbReference type="PROSITE" id="PS50005">
    <property type="entry name" value="TPR"/>
    <property type="match status" value="1"/>
</dbReference>
<reference evidence="4 5" key="1">
    <citation type="submission" date="2020-08" db="EMBL/GenBank/DDBJ databases">
        <title>Genomic Encyclopedia of Type Strains, Phase IV (KMG-IV): sequencing the most valuable type-strain genomes for metagenomic binning, comparative biology and taxonomic classification.</title>
        <authorList>
            <person name="Goeker M."/>
        </authorList>
    </citation>
    <scope>NUCLEOTIDE SEQUENCE [LARGE SCALE GENOMIC DNA]</scope>
    <source>
        <strain evidence="4 5">DSM 102044</strain>
    </source>
</reference>
<dbReference type="Pfam" id="PF00756">
    <property type="entry name" value="Esterase"/>
    <property type="match status" value="1"/>
</dbReference>
<dbReference type="Gene3D" id="1.25.40.10">
    <property type="entry name" value="Tetratricopeptide repeat domain"/>
    <property type="match status" value="1"/>
</dbReference>
<dbReference type="Gene3D" id="3.40.50.1820">
    <property type="entry name" value="alpha/beta hydrolase"/>
    <property type="match status" value="1"/>
</dbReference>
<dbReference type="InterPro" id="IPR052558">
    <property type="entry name" value="Siderophore_Hydrolase_D"/>
</dbReference>
<organism evidence="4 5">
    <name type="scientific">Algoriphagus iocasae</name>
    <dbReference type="NCBI Taxonomy" id="1836499"/>
    <lineage>
        <taxon>Bacteria</taxon>
        <taxon>Pseudomonadati</taxon>
        <taxon>Bacteroidota</taxon>
        <taxon>Cytophagia</taxon>
        <taxon>Cytophagales</taxon>
        <taxon>Cyclobacteriaceae</taxon>
        <taxon>Algoriphagus</taxon>
    </lineage>
</organism>
<evidence type="ECO:0000313" key="5">
    <source>
        <dbReference type="Proteomes" id="UP000588604"/>
    </source>
</evidence>
<gene>
    <name evidence="4" type="ORF">FHS59_001972</name>
</gene>
<comment type="similarity">
    <text evidence="1">Belongs to the esterase D family.</text>
</comment>
<comment type="caution">
    <text evidence="4">The sequence shown here is derived from an EMBL/GenBank/DDBJ whole genome shotgun (WGS) entry which is preliminary data.</text>
</comment>
<dbReference type="Pfam" id="PF00515">
    <property type="entry name" value="TPR_1"/>
    <property type="match status" value="1"/>
</dbReference>
<dbReference type="SUPFAM" id="SSF53474">
    <property type="entry name" value="alpha/beta-Hydrolases"/>
    <property type="match status" value="1"/>
</dbReference>
<sequence length="386" mass="44171">MHKYHLLLILFLFGIRQAKSQETGNIEIGSTHTIHSSILDEDRSYWVSLPESYGNPESSYKEYPLLIVLDGSSFFHPISGMTNYMGSIGRIPEMIVVGIQNVSRTRDFTPDKIVTARENDFGGGDNFLAFLEEELIPKLDQEYRTVPYRILFGHSLGGLLAAHAYMKENTIFNSFLAIDPSIGSWDAETMDKKLEAIGPNSFKRYIYFATANWGKRNIRNRDRHVRLYESLNSNYDGVFPAKLEYFENEDHSSVPMIAFHNGINSIFEGYGISYRDVDNLEQLTQHFQDISHRLSWTFAPPESLVNRIAYSKLQSRNEAEKSKALDFFILNTENYTDSYNVFDSLGEAYEVLGDTSKAIENYEKSLSLNPNNGHAKAKVEELKRKE</sequence>
<dbReference type="PANTHER" id="PTHR40841:SF2">
    <property type="entry name" value="SIDEROPHORE-DEGRADING ESTERASE (EUROFUNG)"/>
    <property type="match status" value="1"/>
</dbReference>
<dbReference type="Proteomes" id="UP000588604">
    <property type="component" value="Unassembled WGS sequence"/>
</dbReference>
<feature type="repeat" description="TPR" evidence="3">
    <location>
        <begin position="339"/>
        <end position="372"/>
    </location>
</feature>
<dbReference type="AlphaFoldDB" id="A0A841MNL1"/>
<keyword evidence="3" id="KW-0802">TPR repeat</keyword>
<protein>
    <recommendedName>
        <fullName evidence="6">Esterase</fullName>
    </recommendedName>
</protein>
<evidence type="ECO:0000256" key="1">
    <source>
        <dbReference type="ARBA" id="ARBA00005622"/>
    </source>
</evidence>
<dbReference type="RefSeq" id="WP_184494953.1">
    <property type="nucleotide sequence ID" value="NZ_JACIJO010000002.1"/>
</dbReference>
<proteinExistence type="inferred from homology"/>
<keyword evidence="2" id="KW-0378">Hydrolase</keyword>
<name>A0A841MNL1_9BACT</name>
<dbReference type="InterPro" id="IPR029058">
    <property type="entry name" value="AB_hydrolase_fold"/>
</dbReference>
<dbReference type="GO" id="GO:0016788">
    <property type="term" value="F:hydrolase activity, acting on ester bonds"/>
    <property type="evidence" value="ECO:0007669"/>
    <property type="project" value="TreeGrafter"/>
</dbReference>
<evidence type="ECO:0008006" key="6">
    <source>
        <dbReference type="Google" id="ProtNLM"/>
    </source>
</evidence>
<dbReference type="InterPro" id="IPR011990">
    <property type="entry name" value="TPR-like_helical_dom_sf"/>
</dbReference>
<evidence type="ECO:0000256" key="2">
    <source>
        <dbReference type="ARBA" id="ARBA00022801"/>
    </source>
</evidence>